<evidence type="ECO:0000259" key="9">
    <source>
        <dbReference type="Pfam" id="PF07715"/>
    </source>
</evidence>
<keyword evidence="4 7" id="KW-0812">Transmembrane</keyword>
<dbReference type="InterPro" id="IPR037066">
    <property type="entry name" value="Plug_dom_sf"/>
</dbReference>
<dbReference type="InterPro" id="IPR036942">
    <property type="entry name" value="Beta-barrel_TonB_sf"/>
</dbReference>
<evidence type="ECO:0000256" key="5">
    <source>
        <dbReference type="ARBA" id="ARBA00023136"/>
    </source>
</evidence>
<evidence type="ECO:0000313" key="11">
    <source>
        <dbReference type="Proteomes" id="UP000004019"/>
    </source>
</evidence>
<gene>
    <name evidence="10" type="ORF">HMPREF1065_03948</name>
</gene>
<feature type="signal peptide" evidence="8">
    <location>
        <begin position="1"/>
        <end position="21"/>
    </location>
</feature>
<evidence type="ECO:0000256" key="6">
    <source>
        <dbReference type="ARBA" id="ARBA00023237"/>
    </source>
</evidence>
<feature type="domain" description="TonB-dependent receptor plug" evidence="9">
    <location>
        <begin position="115"/>
        <end position="222"/>
    </location>
</feature>
<dbReference type="EMBL" id="AGXI01000033">
    <property type="protein sequence ID" value="EIY33318.1"/>
    <property type="molecule type" value="Genomic_DNA"/>
</dbReference>
<keyword evidence="6 7" id="KW-0998">Cell outer membrane</keyword>
<dbReference type="Gene3D" id="2.170.130.10">
    <property type="entry name" value="TonB-dependent receptor, plug domain"/>
    <property type="match status" value="1"/>
</dbReference>
<evidence type="ECO:0000313" key="10">
    <source>
        <dbReference type="EMBL" id="EIY33318.1"/>
    </source>
</evidence>
<sequence length="1058" mass="117115">MKRKLMLLLTCLFVGIGLVTAQITKVTGTVISEEDGLPVVGASILVKGTTVGTVTDMDGKFTLSNVPSSAKTLVVSFIGMASQEVSIKQNVSIILKSDTKVLGEVMVVAYGTAKKESFTGSASVINNKKLELRPISNVTKGLEGQTTGLLTTSGSGQPGEAAKIVIRGYGSINASQDPLYVVDGIPFSGDMSSINPADIESMTVLKDASAGALYGARGANGVIMITTKQGKEGKTKVSWRSTAGWSSRSLKAYDMVDQKEFVQLTYEGLRNGYIFDNGYNWEAAGRQASADLGGVLGGEQYNPFKNYTWGTIIDPATGRVQGDATSAWNESWMDAIQRDNAFRHEHQLSVNGGTEKTKYMFSLGYLNEDGILINTGFQRYNARANINTEVNKWMKTGLNVSLSNSTQNFSDYEGSSNSNVWYSAQFMAPIYPVYIKGEDGKDVLDADGNRQLDYGDGSVQRPQYSDFNPVGGLVDDKADIKTDVAGLRTFLAFGSDSEDAGWAKGIKLTLNFGLDYRNKSQKSYMNMHHGNQAAAGGLLMKYNRRTQSYTFNQLLTWGRSFNFHNIDLLVGHEFYAYKYEFLSAGKTNLVDGILELRPGTNLYNADSYSEDYRVESFFGRFNYNFNEKYYFSASIRTDGSSRFQKDNRWGTFWSVGANWRISQEKFMQNLTWISNLSAKISYGEQGNDNLLRYDSLEGGYVPDYYPWQGLYPLEYPNANQVGGLIGALENKKLSWEKSGNLNVGIEASMFDGRLNVSAEYYNRKTTDMLLGYPKATSSGFSEYNANIGSMRNTGFEFSLGGSLIKTTDFIWNLTWMGSTVTNKVLKLTGESPEIIKGVFSIKEGMPINTYYMAKSAGVDPATGAQLYWVYDKDDNGNITNEYISSDYQKAANSKYYSGSRIPDLYGSINTDFSYKNFDLSILGTYSIGGKVYDSLYAGSMEVMYAGNTWNKHALRRWQQPGDITDVPRIQIGGSYTASDRFLVDASYFAIKNITLGYTIPKQWLKKAGLESVRIFGSVDNLALFSHLDGMDPQYNFKGETDYSYAPNKTYSVGFEINF</sequence>
<keyword evidence="8" id="KW-0732">Signal</keyword>
<proteinExistence type="inferred from homology"/>
<dbReference type="Pfam" id="PF07715">
    <property type="entry name" value="Plug"/>
    <property type="match status" value="1"/>
</dbReference>
<comment type="subcellular location">
    <subcellularLocation>
        <location evidence="1 7">Cell outer membrane</location>
        <topology evidence="1 7">Multi-pass membrane protein</topology>
    </subcellularLocation>
</comment>
<evidence type="ECO:0000256" key="4">
    <source>
        <dbReference type="ARBA" id="ARBA00022692"/>
    </source>
</evidence>
<dbReference type="SUPFAM" id="SSF56935">
    <property type="entry name" value="Porins"/>
    <property type="match status" value="1"/>
</dbReference>
<comment type="caution">
    <text evidence="10">The sequence shown here is derived from an EMBL/GenBank/DDBJ whole genome shotgun (WGS) entry which is preliminary data.</text>
</comment>
<dbReference type="InterPro" id="IPR008969">
    <property type="entry name" value="CarboxyPept-like_regulatory"/>
</dbReference>
<dbReference type="GO" id="GO:0009279">
    <property type="term" value="C:cell outer membrane"/>
    <property type="evidence" value="ECO:0007669"/>
    <property type="project" value="UniProtKB-SubCell"/>
</dbReference>
<keyword evidence="5 7" id="KW-0472">Membrane</keyword>
<dbReference type="NCBIfam" id="TIGR04056">
    <property type="entry name" value="OMP_RagA_SusC"/>
    <property type="match status" value="1"/>
</dbReference>
<dbReference type="InterPro" id="IPR023996">
    <property type="entry name" value="TonB-dep_OMP_SusC/RagA"/>
</dbReference>
<dbReference type="Proteomes" id="UP000004019">
    <property type="component" value="Unassembled WGS sequence"/>
</dbReference>
<evidence type="ECO:0000256" key="1">
    <source>
        <dbReference type="ARBA" id="ARBA00004571"/>
    </source>
</evidence>
<dbReference type="InterPro" id="IPR012910">
    <property type="entry name" value="Plug_dom"/>
</dbReference>
<feature type="chain" id="PRO_5003724085" evidence="8">
    <location>
        <begin position="22"/>
        <end position="1058"/>
    </location>
</feature>
<comment type="similarity">
    <text evidence="7">Belongs to the TonB-dependent receptor family.</text>
</comment>
<dbReference type="HOGENOM" id="CLU_004317_0_1_10"/>
<dbReference type="Pfam" id="PF13715">
    <property type="entry name" value="CarbopepD_reg_2"/>
    <property type="match status" value="1"/>
</dbReference>
<name>I9QUZ5_9BACT</name>
<dbReference type="Gene3D" id="2.60.40.1120">
    <property type="entry name" value="Carboxypeptidase-like, regulatory domain"/>
    <property type="match status" value="1"/>
</dbReference>
<dbReference type="PATRIC" id="fig|997877.3.peg.4168"/>
<dbReference type="PROSITE" id="PS52016">
    <property type="entry name" value="TONB_DEPENDENT_REC_3"/>
    <property type="match status" value="1"/>
</dbReference>
<dbReference type="AlphaFoldDB" id="I9QUZ5"/>
<keyword evidence="3 7" id="KW-1134">Transmembrane beta strand</keyword>
<evidence type="ECO:0000256" key="8">
    <source>
        <dbReference type="SAM" id="SignalP"/>
    </source>
</evidence>
<accession>I9QUZ5</accession>
<dbReference type="FunFam" id="2.170.130.10:FF:000003">
    <property type="entry name" value="SusC/RagA family TonB-linked outer membrane protein"/>
    <property type="match status" value="1"/>
</dbReference>
<evidence type="ECO:0000256" key="7">
    <source>
        <dbReference type="PROSITE-ProRule" id="PRU01360"/>
    </source>
</evidence>
<keyword evidence="2 7" id="KW-0813">Transport</keyword>
<dbReference type="NCBIfam" id="TIGR04057">
    <property type="entry name" value="SusC_RagA_signa"/>
    <property type="match status" value="1"/>
</dbReference>
<dbReference type="InterPro" id="IPR039426">
    <property type="entry name" value="TonB-dep_rcpt-like"/>
</dbReference>
<evidence type="ECO:0000256" key="3">
    <source>
        <dbReference type="ARBA" id="ARBA00022452"/>
    </source>
</evidence>
<organism evidence="10 11">
    <name type="scientific">Phocaeicola dorei CL03T12C01</name>
    <dbReference type="NCBI Taxonomy" id="997877"/>
    <lineage>
        <taxon>Bacteria</taxon>
        <taxon>Pseudomonadati</taxon>
        <taxon>Bacteroidota</taxon>
        <taxon>Bacteroidia</taxon>
        <taxon>Bacteroidales</taxon>
        <taxon>Bacteroidaceae</taxon>
        <taxon>Phocaeicola</taxon>
    </lineage>
</organism>
<evidence type="ECO:0000256" key="2">
    <source>
        <dbReference type="ARBA" id="ARBA00022448"/>
    </source>
</evidence>
<protein>
    <submittedName>
        <fullName evidence="10">SusC/RagA family TonB-linked outer membrane protein</fullName>
    </submittedName>
</protein>
<dbReference type="Gene3D" id="2.40.170.20">
    <property type="entry name" value="TonB-dependent receptor, beta-barrel domain"/>
    <property type="match status" value="1"/>
</dbReference>
<reference evidence="10 11" key="1">
    <citation type="submission" date="2012-02" db="EMBL/GenBank/DDBJ databases">
        <title>The Genome Sequence of Bacteroides dorei CL03T12C01.</title>
        <authorList>
            <consortium name="The Broad Institute Genome Sequencing Platform"/>
            <person name="Earl A."/>
            <person name="Ward D."/>
            <person name="Feldgarden M."/>
            <person name="Gevers D."/>
            <person name="Zitomersky N.L."/>
            <person name="Coyne M.J."/>
            <person name="Comstock L.E."/>
            <person name="Young S.K."/>
            <person name="Zeng Q."/>
            <person name="Gargeya S."/>
            <person name="Fitzgerald M."/>
            <person name="Haas B."/>
            <person name="Abouelleil A."/>
            <person name="Alvarado L."/>
            <person name="Arachchi H.M."/>
            <person name="Berlin A."/>
            <person name="Chapman S.B."/>
            <person name="Gearin G."/>
            <person name="Goldberg J."/>
            <person name="Griggs A."/>
            <person name="Gujja S."/>
            <person name="Hansen M."/>
            <person name="Heiman D."/>
            <person name="Howarth C."/>
            <person name="Larimer J."/>
            <person name="Lui A."/>
            <person name="MacDonald P.J.P."/>
            <person name="McCowen C."/>
            <person name="Montmayeur A."/>
            <person name="Murphy C."/>
            <person name="Neiman D."/>
            <person name="Pearson M."/>
            <person name="Priest M."/>
            <person name="Roberts A."/>
            <person name="Saif S."/>
            <person name="Shea T."/>
            <person name="Sisk P."/>
            <person name="Stolte C."/>
            <person name="Sykes S."/>
            <person name="Wortman J."/>
            <person name="Nusbaum C."/>
            <person name="Birren B."/>
        </authorList>
    </citation>
    <scope>NUCLEOTIDE SEQUENCE [LARGE SCALE GENOMIC DNA]</scope>
    <source>
        <strain evidence="10 11">CL03T12C01</strain>
    </source>
</reference>
<dbReference type="InterPro" id="IPR023997">
    <property type="entry name" value="TonB-dep_OMP_SusC/RagA_CS"/>
</dbReference>
<dbReference type="SUPFAM" id="SSF49464">
    <property type="entry name" value="Carboxypeptidase regulatory domain-like"/>
    <property type="match status" value="1"/>
</dbReference>
<dbReference type="RefSeq" id="WP_007856173.1">
    <property type="nucleotide sequence ID" value="NZ_JH724160.1"/>
</dbReference>